<dbReference type="EMBL" id="MT144592">
    <property type="protein sequence ID" value="QJH93837.1"/>
    <property type="molecule type" value="Genomic_DNA"/>
</dbReference>
<dbReference type="AlphaFoldDB" id="A0A6H1ZG78"/>
<dbReference type="EMBL" id="MT144010">
    <property type="protein sequence ID" value="QJA46431.1"/>
    <property type="molecule type" value="Genomic_DNA"/>
</dbReference>
<protein>
    <submittedName>
        <fullName evidence="1">Uncharacterized protein</fullName>
    </submittedName>
</protein>
<reference evidence="1" key="1">
    <citation type="submission" date="2020-03" db="EMBL/GenBank/DDBJ databases">
        <title>The deep terrestrial virosphere.</title>
        <authorList>
            <person name="Holmfeldt K."/>
            <person name="Nilsson E."/>
            <person name="Simone D."/>
            <person name="Lopez-Fernandez M."/>
            <person name="Wu X."/>
            <person name="de Brujin I."/>
            <person name="Lundin D."/>
            <person name="Andersson A."/>
            <person name="Bertilsson S."/>
            <person name="Dopson M."/>
        </authorList>
    </citation>
    <scope>NUCLEOTIDE SEQUENCE</scope>
    <source>
        <strain evidence="1">TM448A00411</strain>
        <strain evidence="2">TM448B00141</strain>
    </source>
</reference>
<organism evidence="1">
    <name type="scientific">viral metagenome</name>
    <dbReference type="NCBI Taxonomy" id="1070528"/>
    <lineage>
        <taxon>unclassified sequences</taxon>
        <taxon>metagenomes</taxon>
        <taxon>organismal metagenomes</taxon>
    </lineage>
</organism>
<gene>
    <name evidence="1" type="ORF">TM448A00411_0033</name>
    <name evidence="2" type="ORF">TM448B00141_0023</name>
</gene>
<proteinExistence type="predicted"/>
<evidence type="ECO:0000313" key="2">
    <source>
        <dbReference type="EMBL" id="QJH93837.1"/>
    </source>
</evidence>
<sequence length="62" mass="7305">MKKKYTIGEIREKWSEYKLALGYRVLVDGRWAIVKKLDTSGATRAEMIKVKDHVSFPEYLEK</sequence>
<name>A0A6H1ZG78_9ZZZZ</name>
<evidence type="ECO:0000313" key="1">
    <source>
        <dbReference type="EMBL" id="QJA46431.1"/>
    </source>
</evidence>
<accession>A0A6H1ZG78</accession>